<feature type="coiled-coil region" evidence="1">
    <location>
        <begin position="73"/>
        <end position="100"/>
    </location>
</feature>
<dbReference type="EMBL" id="JAVRJZ010000015">
    <property type="protein sequence ID" value="KAK2712201.1"/>
    <property type="molecule type" value="Genomic_DNA"/>
</dbReference>
<evidence type="ECO:0000313" key="4">
    <source>
        <dbReference type="Proteomes" id="UP001187531"/>
    </source>
</evidence>
<evidence type="ECO:0000256" key="2">
    <source>
        <dbReference type="SAM" id="MobiDB-lite"/>
    </source>
</evidence>
<proteinExistence type="predicted"/>
<keyword evidence="4" id="KW-1185">Reference proteome</keyword>
<feature type="compositionally biased region" description="Pro residues" evidence="2">
    <location>
        <begin position="106"/>
        <end position="118"/>
    </location>
</feature>
<evidence type="ECO:0000256" key="1">
    <source>
        <dbReference type="SAM" id="Coils"/>
    </source>
</evidence>
<dbReference type="AlphaFoldDB" id="A0AA88HUB9"/>
<accession>A0AA88HUB9</accession>
<feature type="region of interest" description="Disordered" evidence="2">
    <location>
        <begin position="180"/>
        <end position="203"/>
    </location>
</feature>
<feature type="region of interest" description="Disordered" evidence="2">
    <location>
        <begin position="103"/>
        <end position="128"/>
    </location>
</feature>
<reference evidence="3" key="1">
    <citation type="submission" date="2023-07" db="EMBL/GenBank/DDBJ databases">
        <title>Chromosome-level genome assembly of Artemia franciscana.</title>
        <authorList>
            <person name="Jo E."/>
        </authorList>
    </citation>
    <scope>NUCLEOTIDE SEQUENCE</scope>
    <source>
        <tissue evidence="3">Whole body</tissue>
    </source>
</reference>
<comment type="caution">
    <text evidence="3">The sequence shown here is derived from an EMBL/GenBank/DDBJ whole genome shotgun (WGS) entry which is preliminary data.</text>
</comment>
<dbReference type="Proteomes" id="UP001187531">
    <property type="component" value="Unassembled WGS sequence"/>
</dbReference>
<sequence length="355" mass="40018">MKNEEGNKIRIVTHYGQKTEVNTSRQLQIDPRDISVKIPQAQLTQQGHKNLLESIIERNVRNKLQPNALTMELDNQKRKSLLLEMENAALRKKVMQLEEELRGFKIPPPPPPPPPSTPYTPATPKSVSSHPLLSIAHLFKFKTRPSEKKKKYRRASYPSIDTRELDAFEEAVGQIKQGKYSLKHIQKEDKKSLSGPTSPESEEFRHVIGEIEHKREKRLSGLSLSSSSSTENLNFGRKHTLIRSDGRPSSPGIAELNSVLKNLQENRIRHVSGKSTSSESSRTETRPNYRTVVRFTDEDTDAKVITSGPSAIGEVPRLFSPELVTAVAQSLADIGYDNDTPATCSEWNDEEVTYF</sequence>
<organism evidence="3 4">
    <name type="scientific">Artemia franciscana</name>
    <name type="common">Brine shrimp</name>
    <name type="synonym">Artemia sanfranciscana</name>
    <dbReference type="NCBI Taxonomy" id="6661"/>
    <lineage>
        <taxon>Eukaryota</taxon>
        <taxon>Metazoa</taxon>
        <taxon>Ecdysozoa</taxon>
        <taxon>Arthropoda</taxon>
        <taxon>Crustacea</taxon>
        <taxon>Branchiopoda</taxon>
        <taxon>Anostraca</taxon>
        <taxon>Artemiidae</taxon>
        <taxon>Artemia</taxon>
    </lineage>
</organism>
<name>A0AA88HUB9_ARTSF</name>
<evidence type="ECO:0000313" key="3">
    <source>
        <dbReference type="EMBL" id="KAK2712201.1"/>
    </source>
</evidence>
<gene>
    <name evidence="3" type="ORF">QYM36_011030</name>
</gene>
<protein>
    <submittedName>
        <fullName evidence="3">Uncharacterized protein</fullName>
    </submittedName>
</protein>
<keyword evidence="1" id="KW-0175">Coiled coil</keyword>